<organism evidence="2 3">
    <name type="scientific">Onchocerca flexuosa</name>
    <dbReference type="NCBI Taxonomy" id="387005"/>
    <lineage>
        <taxon>Eukaryota</taxon>
        <taxon>Metazoa</taxon>
        <taxon>Ecdysozoa</taxon>
        <taxon>Nematoda</taxon>
        <taxon>Chromadorea</taxon>
        <taxon>Rhabditida</taxon>
        <taxon>Spirurina</taxon>
        <taxon>Spiruromorpha</taxon>
        <taxon>Filarioidea</taxon>
        <taxon>Onchocercidae</taxon>
        <taxon>Onchocerca</taxon>
    </lineage>
</organism>
<dbReference type="Gene3D" id="3.40.50.150">
    <property type="entry name" value="Vaccinia Virus protein VP39"/>
    <property type="match status" value="1"/>
</dbReference>
<evidence type="ECO:0000259" key="1">
    <source>
        <dbReference type="Pfam" id="PF01170"/>
    </source>
</evidence>
<keyword evidence="3" id="KW-1185">Reference proteome</keyword>
<reference evidence="2 3" key="1">
    <citation type="submission" date="2015-12" db="EMBL/GenBank/DDBJ databases">
        <title>Draft genome of the nematode, Onchocerca flexuosa.</title>
        <authorList>
            <person name="Mitreva M."/>
        </authorList>
    </citation>
    <scope>NUCLEOTIDE SEQUENCE [LARGE SCALE GENOMIC DNA]</scope>
    <source>
        <strain evidence="2">Red Deer</strain>
    </source>
</reference>
<dbReference type="GO" id="GO:0016423">
    <property type="term" value="F:tRNA (guanine) methyltransferase activity"/>
    <property type="evidence" value="ECO:0007669"/>
    <property type="project" value="TreeGrafter"/>
</dbReference>
<evidence type="ECO:0000313" key="3">
    <source>
        <dbReference type="Proteomes" id="UP000242913"/>
    </source>
</evidence>
<dbReference type="EMBL" id="KZ269994">
    <property type="protein sequence ID" value="OZC09424.1"/>
    <property type="molecule type" value="Genomic_DNA"/>
</dbReference>
<dbReference type="PANTHER" id="PTHR14911">
    <property type="entry name" value="THUMP DOMAIN-CONTAINING"/>
    <property type="match status" value="1"/>
</dbReference>
<dbReference type="GO" id="GO:0043527">
    <property type="term" value="C:tRNA methyltransferase complex"/>
    <property type="evidence" value="ECO:0007669"/>
    <property type="project" value="UniProtKB-ARBA"/>
</dbReference>
<dbReference type="Pfam" id="PF01170">
    <property type="entry name" value="UPF0020"/>
    <property type="match status" value="1"/>
</dbReference>
<dbReference type="AlphaFoldDB" id="A0A238BWP1"/>
<dbReference type="Proteomes" id="UP000242913">
    <property type="component" value="Unassembled WGS sequence"/>
</dbReference>
<evidence type="ECO:0000313" key="2">
    <source>
        <dbReference type="EMBL" id="OZC09424.1"/>
    </source>
</evidence>
<dbReference type="InterPro" id="IPR029063">
    <property type="entry name" value="SAM-dependent_MTases_sf"/>
</dbReference>
<dbReference type="OrthoDB" id="2013972at2759"/>
<dbReference type="GO" id="GO:0030488">
    <property type="term" value="P:tRNA methylation"/>
    <property type="evidence" value="ECO:0007669"/>
    <property type="project" value="TreeGrafter"/>
</dbReference>
<dbReference type="SUPFAM" id="SSF53335">
    <property type="entry name" value="S-adenosyl-L-methionine-dependent methyltransferases"/>
    <property type="match status" value="1"/>
</dbReference>
<dbReference type="InterPro" id="IPR000241">
    <property type="entry name" value="RlmKL-like_Mtase"/>
</dbReference>
<proteinExistence type="predicted"/>
<feature type="domain" description="Ribosomal RNA large subunit methyltransferase K/L-like methyltransferase" evidence="1">
    <location>
        <begin position="177"/>
        <end position="337"/>
    </location>
</feature>
<dbReference type="PANTHER" id="PTHR14911:SF1">
    <property type="entry name" value="THUMP DOMAIN-CONTAINING PROTEIN 2"/>
    <property type="match status" value="1"/>
</dbReference>
<protein>
    <recommendedName>
        <fullName evidence="1">Ribosomal RNA large subunit methyltransferase K/L-like methyltransferase domain-containing protein</fullName>
    </recommendedName>
</protein>
<gene>
    <name evidence="2" type="ORF">X798_03585</name>
</gene>
<name>A0A238BWP1_9BILA</name>
<sequence length="372" mass="41947">MRYCVTVGRGMEPFVKKQLGQIQDVKIDETIMEGKILFDASNSDKLNSLRCAERLFLVVANEMIDCNWNKRQLFDKLFSLFGRNSLLNSACEAAFNCMLCCGEPSRSRTFRVSLKATGKWRRKIDTEKLSTSIACHIKRMSSFKNSLHFAVIEVCIHLSEKYIFIGIPITRERLSQRRYLLNNALRSTVVDAMLSMANIQDGDIVADLTCGSSSILLQTAHEFQDKGSCILNFVFLLGIDFCWDALQQSQKNVDYLRKNDNAEPSIDLLCMDLFSDCLKYVVVDHIISDIPFGQRYGTDQSALQTLQRICDIFSNCSNGSNSYISTAILLISAMHLSSLRNMLKLPAHLKQHYPISLGTMQAAIVLLANDGE</sequence>
<accession>A0A238BWP1</accession>